<dbReference type="CDD" id="cd01948">
    <property type="entry name" value="EAL"/>
    <property type="match status" value="1"/>
</dbReference>
<dbReference type="PROSITE" id="PS50883">
    <property type="entry name" value="EAL"/>
    <property type="match status" value="1"/>
</dbReference>
<dbReference type="InterPro" id="IPR013655">
    <property type="entry name" value="PAS_fold_3"/>
</dbReference>
<feature type="domain" description="PAC" evidence="2">
    <location>
        <begin position="997"/>
        <end position="1049"/>
    </location>
</feature>
<dbReference type="InterPro" id="IPR000700">
    <property type="entry name" value="PAS-assoc_C"/>
</dbReference>
<evidence type="ECO:0000259" key="2">
    <source>
        <dbReference type="PROSITE" id="PS50113"/>
    </source>
</evidence>
<dbReference type="InterPro" id="IPR052155">
    <property type="entry name" value="Biofilm_reg_signaling"/>
</dbReference>
<feature type="domain" description="EAL" evidence="3">
    <location>
        <begin position="1223"/>
        <end position="1475"/>
    </location>
</feature>
<evidence type="ECO:0000259" key="4">
    <source>
        <dbReference type="PROSITE" id="PS50887"/>
    </source>
</evidence>
<dbReference type="Pfam" id="PF08448">
    <property type="entry name" value="PAS_4"/>
    <property type="match status" value="1"/>
</dbReference>
<dbReference type="Pfam" id="PF00990">
    <property type="entry name" value="GGDEF"/>
    <property type="match status" value="1"/>
</dbReference>
<dbReference type="InterPro" id="IPR001633">
    <property type="entry name" value="EAL_dom"/>
</dbReference>
<name>A0A244CQH1_PSEDV</name>
<evidence type="ECO:0008006" key="7">
    <source>
        <dbReference type="Google" id="ProtNLM"/>
    </source>
</evidence>
<dbReference type="InterPro" id="IPR015943">
    <property type="entry name" value="WD40/YVTN_repeat-like_dom_sf"/>
</dbReference>
<dbReference type="Pfam" id="PF00563">
    <property type="entry name" value="EAL"/>
    <property type="match status" value="1"/>
</dbReference>
<dbReference type="InterPro" id="IPR000014">
    <property type="entry name" value="PAS"/>
</dbReference>
<dbReference type="InterPro" id="IPR000160">
    <property type="entry name" value="GGDEF_dom"/>
</dbReference>
<accession>A0A244CQH1</accession>
<dbReference type="SMART" id="SM00267">
    <property type="entry name" value="GGDEF"/>
    <property type="match status" value="1"/>
</dbReference>
<dbReference type="SUPFAM" id="SSF55073">
    <property type="entry name" value="Nucleotide cyclase"/>
    <property type="match status" value="1"/>
</dbReference>
<keyword evidence="6" id="KW-1185">Reference proteome</keyword>
<dbReference type="EMBL" id="MWPV01000003">
    <property type="protein sequence ID" value="OUL57867.1"/>
    <property type="molecule type" value="Genomic_DNA"/>
</dbReference>
<reference evidence="5 6" key="1">
    <citation type="submission" date="2017-02" db="EMBL/GenBank/DDBJ databases">
        <title>Pseudoalteromonas ulvae TC14 Genome.</title>
        <authorList>
            <person name="Molmeret M."/>
        </authorList>
    </citation>
    <scope>NUCLEOTIDE SEQUENCE [LARGE SCALE GENOMIC DNA]</scope>
    <source>
        <strain evidence="5">TC14</strain>
    </source>
</reference>
<comment type="cofactor">
    <cofactor evidence="1">
        <name>Mg(2+)</name>
        <dbReference type="ChEBI" id="CHEBI:18420"/>
    </cofactor>
</comment>
<dbReference type="Pfam" id="PF08447">
    <property type="entry name" value="PAS_3"/>
    <property type="match status" value="1"/>
</dbReference>
<dbReference type="InterPro" id="IPR011044">
    <property type="entry name" value="Quino_amine_DH_bsu"/>
</dbReference>
<evidence type="ECO:0000256" key="1">
    <source>
        <dbReference type="ARBA" id="ARBA00001946"/>
    </source>
</evidence>
<protein>
    <recommendedName>
        <fullName evidence="7">Diguanylate phosphodiesterase</fullName>
    </recommendedName>
</protein>
<dbReference type="Gene3D" id="2.60.40.10">
    <property type="entry name" value="Immunoglobulins"/>
    <property type="match status" value="1"/>
</dbReference>
<dbReference type="SUPFAM" id="SSF50969">
    <property type="entry name" value="YVTN repeat-like/Quinoprotein amine dehydrogenase"/>
    <property type="match status" value="1"/>
</dbReference>
<proteinExistence type="predicted"/>
<dbReference type="SUPFAM" id="SSF55785">
    <property type="entry name" value="PYP-like sensor domain (PAS domain)"/>
    <property type="match status" value="2"/>
</dbReference>
<dbReference type="Gene3D" id="3.30.70.270">
    <property type="match status" value="1"/>
</dbReference>
<dbReference type="GO" id="GO:0003824">
    <property type="term" value="F:catalytic activity"/>
    <property type="evidence" value="ECO:0007669"/>
    <property type="project" value="UniProtKB-ARBA"/>
</dbReference>
<dbReference type="NCBIfam" id="TIGR00254">
    <property type="entry name" value="GGDEF"/>
    <property type="match status" value="1"/>
</dbReference>
<dbReference type="PANTHER" id="PTHR44757">
    <property type="entry name" value="DIGUANYLATE CYCLASE DGCP"/>
    <property type="match status" value="1"/>
</dbReference>
<dbReference type="InterPro" id="IPR013656">
    <property type="entry name" value="PAS_4"/>
</dbReference>
<dbReference type="InterPro" id="IPR043128">
    <property type="entry name" value="Rev_trsase/Diguanyl_cyclase"/>
</dbReference>
<evidence type="ECO:0000313" key="6">
    <source>
        <dbReference type="Proteomes" id="UP000194841"/>
    </source>
</evidence>
<feature type="domain" description="GGDEF" evidence="4">
    <location>
        <begin position="1081"/>
        <end position="1214"/>
    </location>
</feature>
<dbReference type="SUPFAM" id="SSF141868">
    <property type="entry name" value="EAL domain-like"/>
    <property type="match status" value="1"/>
</dbReference>
<dbReference type="InterPro" id="IPR035965">
    <property type="entry name" value="PAS-like_dom_sf"/>
</dbReference>
<comment type="caution">
    <text evidence="5">The sequence shown here is derived from an EMBL/GenBank/DDBJ whole genome shotgun (WGS) entry which is preliminary data.</text>
</comment>
<dbReference type="PROSITE" id="PS50887">
    <property type="entry name" value="GGDEF"/>
    <property type="match status" value="1"/>
</dbReference>
<dbReference type="PANTHER" id="PTHR44757:SF2">
    <property type="entry name" value="BIOFILM ARCHITECTURE MAINTENANCE PROTEIN MBAA"/>
    <property type="match status" value="1"/>
</dbReference>
<dbReference type="InterPro" id="IPR013783">
    <property type="entry name" value="Ig-like_fold"/>
</dbReference>
<dbReference type="FunFam" id="3.30.70.270:FF:000001">
    <property type="entry name" value="Diguanylate cyclase domain protein"/>
    <property type="match status" value="1"/>
</dbReference>
<dbReference type="SUPFAM" id="SSF69322">
    <property type="entry name" value="Tricorn protease domain 2"/>
    <property type="match status" value="1"/>
</dbReference>
<evidence type="ECO:0000259" key="3">
    <source>
        <dbReference type="PROSITE" id="PS50883"/>
    </source>
</evidence>
<gene>
    <name evidence="5" type="ORF">B1199_12500</name>
</gene>
<organism evidence="5 6">
    <name type="scientific">Pseudoalteromonas ulvae</name>
    <dbReference type="NCBI Taxonomy" id="107327"/>
    <lineage>
        <taxon>Bacteria</taxon>
        <taxon>Pseudomonadati</taxon>
        <taxon>Pseudomonadota</taxon>
        <taxon>Gammaproteobacteria</taxon>
        <taxon>Alteromonadales</taxon>
        <taxon>Pseudoalteromonadaceae</taxon>
        <taxon>Pseudoalteromonas</taxon>
    </lineage>
</organism>
<dbReference type="SMART" id="SM00052">
    <property type="entry name" value="EAL"/>
    <property type="match status" value="1"/>
</dbReference>
<dbReference type="PROSITE" id="PS50113">
    <property type="entry name" value="PAC"/>
    <property type="match status" value="1"/>
</dbReference>
<dbReference type="InterPro" id="IPR029787">
    <property type="entry name" value="Nucleotide_cyclase"/>
</dbReference>
<dbReference type="CDD" id="cd01949">
    <property type="entry name" value="GGDEF"/>
    <property type="match status" value="1"/>
</dbReference>
<dbReference type="Proteomes" id="UP000194841">
    <property type="component" value="Unassembled WGS sequence"/>
</dbReference>
<evidence type="ECO:0000313" key="5">
    <source>
        <dbReference type="EMBL" id="OUL57867.1"/>
    </source>
</evidence>
<dbReference type="Gene3D" id="2.130.10.10">
    <property type="entry name" value="YVTN repeat-like/Quinoprotein amine dehydrogenase"/>
    <property type="match status" value="3"/>
</dbReference>
<dbReference type="InterPro" id="IPR035919">
    <property type="entry name" value="EAL_sf"/>
</dbReference>
<dbReference type="Gene3D" id="3.20.20.450">
    <property type="entry name" value="EAL domain"/>
    <property type="match status" value="1"/>
</dbReference>
<dbReference type="Gene3D" id="3.30.450.20">
    <property type="entry name" value="PAS domain"/>
    <property type="match status" value="2"/>
</dbReference>
<sequence>MFAAPVKRLSPDEGLTQSHVNELLVDKQGYLWIATQGGLNKYDGIINQAVEGPDGILKDMAIDLLYQDMSGTIWIFSLAQGLLSFSVDTSQYRQYLFQPQSLEQSYSQAVYAMLDVGDDTHLWLGRGTNVAILNRHTGEINTVLEIPNADFKASAVRKLLQFERFLFAATTEGLYVYDVKSGQSRLVEHTAETPTSLNQNNTKELALIDNETLLLGTVQGLYQVDISNLAQMMETPDVPFKNIELISDLNIWTINQKSDYLHLATNQGLYQFYLKENHLVKNNLVNEQFTLSDPSFVNMIEDQHGSMWLGTKNDGAFFIPENRSLFFNYHNENLRGPGLSHHNVWSIAEQGEYVWLGTNNGLTKLNLSTYESEVYLQNYFADEFNSEFNIQQFYLVEDHIYLSSVEGMMAFNTQTYQLSALETVTEQHQDYLKDYSYGGYMLNNEQLYLIHIELGPYIYNIRTRGITPLGGDFTDLDMELAQRFLAPLPDKPNQVLFFQGGKLFRVDSEQQTLEVIYQLDRMVHNNSIWLSSHLVDKNNILWLSFTTFGLIGLDADTFQIVHPFEDDKKDIGSLLYGMISDDEGMIWLSTHQGILRFDPDNGHFQRFTVDEGLDTNEFNDSASLKLSDGRIAYGSVKGLTVFSPKQNRPHRDILKQVNITSVKLMSPRMNLSSMSKVSEIELDHDVVGLEIAYSAMTFKLQDRVEYQYQLGEQKRVSTKNNNVVFPKFNPGVYEFKIRARDPLTGNYTPYTSLKIIIKHPPFRSPIFMTLYGLLCLVALFTWFYRRNKIQLQLVQAHKESQESEARLKLALEGSQSGVWDWNIHSAMIYQPRLINELGYESEQLSLEEYLNKIHPDDRAKFRIEWLEFLSTSKGFFECVYRVKDHLGHWRWYKDFGKVMAWQNDMPSQVAGTYTNMTRELAFEESARLFSAAFEHTRDWVLILDKRYRVRAVNKVLSDAFSFTLESQTSRSLTLGLSKETRLNYLRIMAKLNLGEHFQSDEVVITADGVSHPVIIKVSTMGNKDDCIDNYIVVITDITEQKEAEKELRVLANYDPLTKLPNRSLLVDRIAHATELGKRHHSRVALLFIDLDHFKQVNDTLGHDYGDKLLITVANRLKNILREQDTVARLGGDEFVILIEDIDEIDELIPVCRKICHEVGLPVQLGNHLMNVTPSVGVAIYPDDSKDPMGLLKSSDIAMYHAKKQGGSTYQFFHQEMNQKIQRKLQLEIELKEGVQHDEFINYYQPIICATEHKLKGFEVLLRWQQLTGVVSPGEFIPVAESMGIITTLTLATLERALKDLAHWLTVQPDCYISINLSARDFDFEGIAEQLTLRIEQAGIKAQHVVFEITESALMQDTEKALEVMLKLKELGCRIYMDDFGTGYSSLAYLKRFPIDVLKIDQSFVHDIGQDVSDEAIIHSTLALAHSLGKACVAEGVETQVQAEFLQMFGCDYLQGYLLSKPQPAENIESLLNTDWRTYF</sequence>
<dbReference type="NCBIfam" id="TIGR00229">
    <property type="entry name" value="sensory_box"/>
    <property type="match status" value="1"/>
</dbReference>